<dbReference type="InterPro" id="IPR002048">
    <property type="entry name" value="EF_hand_dom"/>
</dbReference>
<organism evidence="5 6">
    <name type="scientific">Chrysochromulina tobinii</name>
    <dbReference type="NCBI Taxonomy" id="1460289"/>
    <lineage>
        <taxon>Eukaryota</taxon>
        <taxon>Haptista</taxon>
        <taxon>Haptophyta</taxon>
        <taxon>Prymnesiophyceae</taxon>
        <taxon>Prymnesiales</taxon>
        <taxon>Chrysochromulinaceae</taxon>
        <taxon>Chrysochromulina</taxon>
    </lineage>
</organism>
<feature type="region of interest" description="Disordered" evidence="3">
    <location>
        <begin position="162"/>
        <end position="220"/>
    </location>
</feature>
<comment type="caution">
    <text evidence="5">The sequence shown here is derived from an EMBL/GenBank/DDBJ whole genome shotgun (WGS) entry which is preliminary data.</text>
</comment>
<evidence type="ECO:0000256" key="2">
    <source>
        <dbReference type="ARBA" id="ARBA00022837"/>
    </source>
</evidence>
<dbReference type="InterPro" id="IPR050145">
    <property type="entry name" value="Centrin_CML-like"/>
</dbReference>
<dbReference type="AlphaFoldDB" id="A0A0M0K0Z4"/>
<keyword evidence="6" id="KW-1185">Reference proteome</keyword>
<dbReference type="Pfam" id="PF13499">
    <property type="entry name" value="EF-hand_7"/>
    <property type="match status" value="1"/>
</dbReference>
<evidence type="ECO:0000256" key="3">
    <source>
        <dbReference type="SAM" id="MobiDB-lite"/>
    </source>
</evidence>
<feature type="compositionally biased region" description="Pro residues" evidence="3">
    <location>
        <begin position="1"/>
        <end position="11"/>
    </location>
</feature>
<name>A0A0M0K0Z4_9EUKA</name>
<dbReference type="Proteomes" id="UP000037460">
    <property type="component" value="Unassembled WGS sequence"/>
</dbReference>
<dbReference type="SUPFAM" id="SSF47473">
    <property type="entry name" value="EF-hand"/>
    <property type="match status" value="1"/>
</dbReference>
<dbReference type="Pfam" id="PF13202">
    <property type="entry name" value="EF-hand_5"/>
    <property type="match status" value="1"/>
</dbReference>
<evidence type="ECO:0000256" key="1">
    <source>
        <dbReference type="ARBA" id="ARBA00022737"/>
    </source>
</evidence>
<feature type="region of interest" description="Disordered" evidence="3">
    <location>
        <begin position="1"/>
        <end position="53"/>
    </location>
</feature>
<feature type="compositionally biased region" description="Low complexity" evidence="3">
    <location>
        <begin position="12"/>
        <end position="22"/>
    </location>
</feature>
<dbReference type="CDD" id="cd00051">
    <property type="entry name" value="EFh"/>
    <property type="match status" value="2"/>
</dbReference>
<dbReference type="Pfam" id="PF13833">
    <property type="entry name" value="EF-hand_8"/>
    <property type="match status" value="1"/>
</dbReference>
<dbReference type="InterPro" id="IPR018247">
    <property type="entry name" value="EF_Hand_1_Ca_BS"/>
</dbReference>
<keyword evidence="1" id="KW-0677">Repeat</keyword>
<feature type="domain" description="EF-hand" evidence="4">
    <location>
        <begin position="293"/>
        <end position="328"/>
    </location>
</feature>
<accession>A0A0M0K0Z4</accession>
<proteinExistence type="predicted"/>
<dbReference type="PROSITE" id="PS50222">
    <property type="entry name" value="EF_HAND_2"/>
    <property type="match status" value="4"/>
</dbReference>
<dbReference type="OrthoDB" id="191686at2759"/>
<gene>
    <name evidence="5" type="ORF">Ctob_013830</name>
</gene>
<dbReference type="InterPro" id="IPR011992">
    <property type="entry name" value="EF-hand-dom_pair"/>
</dbReference>
<dbReference type="SMART" id="SM00054">
    <property type="entry name" value="EFh"/>
    <property type="match status" value="4"/>
</dbReference>
<feature type="domain" description="EF-hand" evidence="4">
    <location>
        <begin position="112"/>
        <end position="147"/>
    </location>
</feature>
<evidence type="ECO:0000259" key="4">
    <source>
        <dbReference type="PROSITE" id="PS50222"/>
    </source>
</evidence>
<dbReference type="PROSITE" id="PS00018">
    <property type="entry name" value="EF_HAND_1"/>
    <property type="match status" value="4"/>
</dbReference>
<dbReference type="PANTHER" id="PTHR23050">
    <property type="entry name" value="CALCIUM BINDING PROTEIN"/>
    <property type="match status" value="1"/>
</dbReference>
<dbReference type="GO" id="GO:0005509">
    <property type="term" value="F:calcium ion binding"/>
    <property type="evidence" value="ECO:0007669"/>
    <property type="project" value="InterPro"/>
</dbReference>
<evidence type="ECO:0000313" key="5">
    <source>
        <dbReference type="EMBL" id="KOO32465.1"/>
    </source>
</evidence>
<evidence type="ECO:0000313" key="6">
    <source>
        <dbReference type="Proteomes" id="UP000037460"/>
    </source>
</evidence>
<feature type="compositionally biased region" description="Polar residues" evidence="3">
    <location>
        <begin position="201"/>
        <end position="212"/>
    </location>
</feature>
<reference evidence="6" key="1">
    <citation type="journal article" date="2015" name="PLoS Genet.">
        <title>Genome Sequence and Transcriptome Analyses of Chrysochromulina tobin: Metabolic Tools for Enhanced Algal Fitness in the Prominent Order Prymnesiales (Haptophyceae).</title>
        <authorList>
            <person name="Hovde B.T."/>
            <person name="Deodato C.R."/>
            <person name="Hunsperger H.M."/>
            <person name="Ryken S.A."/>
            <person name="Yost W."/>
            <person name="Jha R.K."/>
            <person name="Patterson J."/>
            <person name="Monnat R.J. Jr."/>
            <person name="Barlow S.B."/>
            <person name="Starkenburg S.R."/>
            <person name="Cattolico R.A."/>
        </authorList>
    </citation>
    <scope>NUCLEOTIDE SEQUENCE</scope>
    <source>
        <strain evidence="6">CCMP291</strain>
    </source>
</reference>
<sequence>MRNTPALPPALPRTAASRALGGAEDGDEESGGAETDSISPTSRRIRRAHPELSSDELREARSLFLSADRDGNGVLDLAEFTSLMRQLQEKPPSPAHRRRAGLASPPLRNTVFTDDEIEMLFRRADVDRSGAIDPEEFITMQLKQRAAHAVAAFARLALGGVRTEEEEDSNRVSSAAMGGVSGAHFETQVADGSPKKRSPLRRNSTAPNLSQASREHDDETWSVAAADERYRELMRLRAVESALKAPRPDVSEVELAMLEALFKNADANEDGIVDFDEFVALMGKLSETTGKRYNSLQLRALFRVADLDRSGSIDFNEFIHAQRRVRSSMGDAKTTTMLSTAVGRLGWVWKGRKSESSPPPDA</sequence>
<feature type="region of interest" description="Disordered" evidence="3">
    <location>
        <begin position="88"/>
        <end position="108"/>
    </location>
</feature>
<keyword evidence="2" id="KW-0106">Calcium</keyword>
<protein>
    <recommendedName>
        <fullName evidence="4">EF-hand domain-containing protein</fullName>
    </recommendedName>
</protein>
<feature type="domain" description="EF-hand" evidence="4">
    <location>
        <begin position="55"/>
        <end position="90"/>
    </location>
</feature>
<feature type="domain" description="EF-hand" evidence="4">
    <location>
        <begin position="253"/>
        <end position="288"/>
    </location>
</feature>
<dbReference type="Gene3D" id="1.10.238.10">
    <property type="entry name" value="EF-hand"/>
    <property type="match status" value="2"/>
</dbReference>
<dbReference type="EMBL" id="JWZX01001766">
    <property type="protein sequence ID" value="KOO32465.1"/>
    <property type="molecule type" value="Genomic_DNA"/>
</dbReference>